<evidence type="ECO:0000256" key="2">
    <source>
        <dbReference type="ARBA" id="ARBA00023125"/>
    </source>
</evidence>
<organism evidence="4 6">
    <name type="scientific">Didymodactylos carnosus</name>
    <dbReference type="NCBI Taxonomy" id="1234261"/>
    <lineage>
        <taxon>Eukaryota</taxon>
        <taxon>Metazoa</taxon>
        <taxon>Spiralia</taxon>
        <taxon>Gnathifera</taxon>
        <taxon>Rotifera</taxon>
        <taxon>Eurotatoria</taxon>
        <taxon>Bdelloidea</taxon>
        <taxon>Philodinida</taxon>
        <taxon>Philodinidae</taxon>
        <taxon>Didymodactylos</taxon>
    </lineage>
</organism>
<accession>A0A814W677</accession>
<dbReference type="AlphaFoldDB" id="A0A814W677"/>
<evidence type="ECO:0000313" key="6">
    <source>
        <dbReference type="Proteomes" id="UP000663829"/>
    </source>
</evidence>
<dbReference type="EMBL" id="CAJNOQ010008423">
    <property type="protein sequence ID" value="CAF1196906.1"/>
    <property type="molecule type" value="Genomic_DNA"/>
</dbReference>
<sequence length="185" mass="21585">RTMSDLCPLTGQKCVLISDNEASFKNAFRKQFPSMIQLRCHVHLYRNVFRRALKYRLTKEKTTKKKLDEQSNELSDEQIDSLSDEQIDIMIYGYDYIFREHDYCCTKQPSKSITTTSSSSADQVVLYVCETRKAMARPYINDIKYLLSLLSIAAFKSELKIIQQNWSSDFVEYFTIIGIKLTILD</sequence>
<comment type="caution">
    <text evidence="4">The sequence shown here is derived from an EMBL/GenBank/DDBJ whole genome shotgun (WGS) entry which is preliminary data.</text>
</comment>
<dbReference type="GO" id="GO:0006313">
    <property type="term" value="P:DNA transposition"/>
    <property type="evidence" value="ECO:0007669"/>
    <property type="project" value="InterPro"/>
</dbReference>
<keyword evidence="3" id="KW-0233">DNA recombination</keyword>
<reference evidence="4" key="1">
    <citation type="submission" date="2021-02" db="EMBL/GenBank/DDBJ databases">
        <authorList>
            <person name="Nowell W R."/>
        </authorList>
    </citation>
    <scope>NUCLEOTIDE SEQUENCE</scope>
</reference>
<gene>
    <name evidence="4" type="ORF">GPM918_LOCUS23511</name>
    <name evidence="5" type="ORF">SRO942_LOCUS23507</name>
</gene>
<dbReference type="GO" id="GO:0003677">
    <property type="term" value="F:DNA binding"/>
    <property type="evidence" value="ECO:0007669"/>
    <property type="project" value="UniProtKB-KW"/>
</dbReference>
<dbReference type="OrthoDB" id="5791190at2759"/>
<keyword evidence="2" id="KW-0238">DNA-binding</keyword>
<feature type="non-terminal residue" evidence="4">
    <location>
        <position position="1"/>
    </location>
</feature>
<dbReference type="Proteomes" id="UP000663829">
    <property type="component" value="Unassembled WGS sequence"/>
</dbReference>
<dbReference type="InterPro" id="IPR001207">
    <property type="entry name" value="Transposase_mutator"/>
</dbReference>
<proteinExistence type="predicted"/>
<protein>
    <recommendedName>
        <fullName evidence="7">MULE transposase domain-containing protein</fullName>
    </recommendedName>
</protein>
<dbReference type="GO" id="GO:0004803">
    <property type="term" value="F:transposase activity"/>
    <property type="evidence" value="ECO:0007669"/>
    <property type="project" value="InterPro"/>
</dbReference>
<evidence type="ECO:0000256" key="1">
    <source>
        <dbReference type="ARBA" id="ARBA00022578"/>
    </source>
</evidence>
<dbReference type="Pfam" id="PF00872">
    <property type="entry name" value="Transposase_mut"/>
    <property type="match status" value="1"/>
</dbReference>
<keyword evidence="1" id="KW-0815">Transposition</keyword>
<keyword evidence="6" id="KW-1185">Reference proteome</keyword>
<name>A0A814W677_9BILA</name>
<evidence type="ECO:0000313" key="4">
    <source>
        <dbReference type="EMBL" id="CAF1196906.1"/>
    </source>
</evidence>
<evidence type="ECO:0000313" key="5">
    <source>
        <dbReference type="EMBL" id="CAF3961227.1"/>
    </source>
</evidence>
<evidence type="ECO:0000256" key="3">
    <source>
        <dbReference type="ARBA" id="ARBA00023172"/>
    </source>
</evidence>
<evidence type="ECO:0008006" key="7">
    <source>
        <dbReference type="Google" id="ProtNLM"/>
    </source>
</evidence>
<dbReference type="EMBL" id="CAJOBC010008423">
    <property type="protein sequence ID" value="CAF3961227.1"/>
    <property type="molecule type" value="Genomic_DNA"/>
</dbReference>
<dbReference type="Proteomes" id="UP000681722">
    <property type="component" value="Unassembled WGS sequence"/>
</dbReference>